<dbReference type="EMBL" id="NJBA01000003">
    <property type="protein sequence ID" value="OWP50929.1"/>
    <property type="molecule type" value="Genomic_DNA"/>
</dbReference>
<evidence type="ECO:0000313" key="5">
    <source>
        <dbReference type="EMBL" id="OWP50929.1"/>
    </source>
</evidence>
<protein>
    <submittedName>
        <fullName evidence="5">DUF4440 domain-containing protein</fullName>
    </submittedName>
</protein>
<reference evidence="5 6" key="1">
    <citation type="submission" date="2017-06" db="EMBL/GenBank/DDBJ databases">
        <title>Draft genome of Pseudomonas nitroreducens DF05.</title>
        <authorList>
            <person name="Iyer R."/>
        </authorList>
    </citation>
    <scope>NUCLEOTIDE SEQUENCE [LARGE SCALE GENOMIC DNA]</scope>
    <source>
        <strain evidence="5 6">DF05</strain>
    </source>
</reference>
<dbReference type="InterPro" id="IPR018060">
    <property type="entry name" value="HTH_AraC"/>
</dbReference>
<dbReference type="PANTHER" id="PTHR43280">
    <property type="entry name" value="ARAC-FAMILY TRANSCRIPTIONAL REGULATOR"/>
    <property type="match status" value="1"/>
</dbReference>
<dbReference type="Proteomes" id="UP000198145">
    <property type="component" value="Unassembled WGS sequence"/>
</dbReference>
<dbReference type="Gene3D" id="1.10.10.60">
    <property type="entry name" value="Homeodomain-like"/>
    <property type="match status" value="1"/>
</dbReference>
<keyword evidence="3" id="KW-0804">Transcription</keyword>
<gene>
    <name evidence="5" type="ORF">CEG18_08620</name>
</gene>
<dbReference type="Gene3D" id="3.10.450.50">
    <property type="match status" value="1"/>
</dbReference>
<feature type="domain" description="HTH araC/xylS-type" evidence="4">
    <location>
        <begin position="164"/>
        <end position="271"/>
    </location>
</feature>
<evidence type="ECO:0000256" key="2">
    <source>
        <dbReference type="ARBA" id="ARBA00023125"/>
    </source>
</evidence>
<dbReference type="PANTHER" id="PTHR43280:SF27">
    <property type="entry name" value="TRANSCRIPTIONAL REGULATOR MTLR"/>
    <property type="match status" value="1"/>
</dbReference>
<dbReference type="PROSITE" id="PS00041">
    <property type="entry name" value="HTH_ARAC_FAMILY_1"/>
    <property type="match status" value="1"/>
</dbReference>
<comment type="caution">
    <text evidence="5">The sequence shown here is derived from an EMBL/GenBank/DDBJ whole genome shotgun (WGS) entry which is preliminary data.</text>
</comment>
<evidence type="ECO:0000259" key="4">
    <source>
        <dbReference type="PROSITE" id="PS01124"/>
    </source>
</evidence>
<dbReference type="Pfam" id="PF12833">
    <property type="entry name" value="HTH_18"/>
    <property type="match status" value="1"/>
</dbReference>
<keyword evidence="2" id="KW-0238">DNA-binding</keyword>
<dbReference type="InterPro" id="IPR009057">
    <property type="entry name" value="Homeodomain-like_sf"/>
</dbReference>
<proteinExistence type="predicted"/>
<dbReference type="RefSeq" id="WP_088417128.1">
    <property type="nucleotide sequence ID" value="NZ_NJBA01000003.1"/>
</dbReference>
<dbReference type="GO" id="GO:0043565">
    <property type="term" value="F:sequence-specific DNA binding"/>
    <property type="evidence" value="ECO:0007669"/>
    <property type="project" value="InterPro"/>
</dbReference>
<name>A0A246F9G2_PSENT</name>
<dbReference type="PROSITE" id="PS01124">
    <property type="entry name" value="HTH_ARAC_FAMILY_2"/>
    <property type="match status" value="1"/>
</dbReference>
<evidence type="ECO:0000313" key="6">
    <source>
        <dbReference type="Proteomes" id="UP000198145"/>
    </source>
</evidence>
<dbReference type="STRING" id="46680.GCA_000807755_00505"/>
<accession>A0A246F9G2</accession>
<keyword evidence="1" id="KW-0805">Transcription regulation</keyword>
<dbReference type="SMART" id="SM00342">
    <property type="entry name" value="HTH_ARAC"/>
    <property type="match status" value="1"/>
</dbReference>
<dbReference type="InterPro" id="IPR018062">
    <property type="entry name" value="HTH_AraC-typ_CS"/>
</dbReference>
<dbReference type="GO" id="GO:0003700">
    <property type="term" value="F:DNA-binding transcription factor activity"/>
    <property type="evidence" value="ECO:0007669"/>
    <property type="project" value="InterPro"/>
</dbReference>
<evidence type="ECO:0000256" key="1">
    <source>
        <dbReference type="ARBA" id="ARBA00023015"/>
    </source>
</evidence>
<dbReference type="eggNOG" id="COG2207">
    <property type="taxonomic scope" value="Bacteria"/>
</dbReference>
<dbReference type="InterPro" id="IPR032710">
    <property type="entry name" value="NTF2-like_dom_sf"/>
</dbReference>
<dbReference type="GO" id="GO:0009893">
    <property type="term" value="P:positive regulation of metabolic process"/>
    <property type="evidence" value="ECO:0007669"/>
    <property type="project" value="UniProtKB-ARBA"/>
</dbReference>
<dbReference type="SUPFAM" id="SSF54427">
    <property type="entry name" value="NTF2-like"/>
    <property type="match status" value="1"/>
</dbReference>
<dbReference type="AlphaFoldDB" id="A0A246F9G2"/>
<sequence length="275" mass="31078">MSEELGWSATLEGATYQSDPASAATHAVVLRYHQAWRRRDIEALMALFDPQVEYNDFFQGRRIAPSELRDYLQTSMPAAGDESQVYTDRLRVDGDTAFLQYQVTLRGTQGLVSFRTTEAYTVRDGRIIRVNEHAALVGQPQKPASEPQPRMADSRLGLSARQLSQLGGDIQQYFQQSRPFLNPDLDMPQVAAATGYTRNQISYFLNQVLGLSFYQYLNQLRLRHLLSQLGDATSVTRIDELARAAGFRSLSTFYRCFREETGLSPKAYLEQKATA</sequence>
<dbReference type="InterPro" id="IPR037401">
    <property type="entry name" value="SnoaL-like"/>
</dbReference>
<evidence type="ECO:0000256" key="3">
    <source>
        <dbReference type="ARBA" id="ARBA00023163"/>
    </source>
</evidence>
<dbReference type="SUPFAM" id="SSF46689">
    <property type="entry name" value="Homeodomain-like"/>
    <property type="match status" value="1"/>
</dbReference>
<dbReference type="Pfam" id="PF12680">
    <property type="entry name" value="SnoaL_2"/>
    <property type="match status" value="1"/>
</dbReference>
<dbReference type="eggNOG" id="COG3631">
    <property type="taxonomic scope" value="Bacteria"/>
</dbReference>
<organism evidence="5 6">
    <name type="scientific">Pseudomonas nitroreducens</name>
    <dbReference type="NCBI Taxonomy" id="46680"/>
    <lineage>
        <taxon>Bacteria</taxon>
        <taxon>Pseudomonadati</taxon>
        <taxon>Pseudomonadota</taxon>
        <taxon>Gammaproteobacteria</taxon>
        <taxon>Pseudomonadales</taxon>
        <taxon>Pseudomonadaceae</taxon>
        <taxon>Pseudomonas</taxon>
    </lineage>
</organism>